<sequence>MIAMAASISAAATAADEAEIVEGTLRIYGNDSYTIPYRKALSNDAPRARYPGFDNTTYLLKNGTIRRDGARALECDIILERDVAMTLRDGVTMYADVFRPANNASVPTILAWSPYGKEIGGQWLDDVASRSGVDLRAVSELQKFEGPDPAYWVAQGYAVVNPDSRGAYSSDGNITFWGRQLAEDGYDFIEWIAEQPWSTGKVAMSGNSWLAVSQWFIAAEQPPHLTAIAPWEGLTDLFRDSSNRGGIPQPGFQEGIITTFAGNNFVEDSPRMIINRQFMDEYWEDKVARLDQITAPAYIVASYTNTLHTHGSFQGFRNISSSQKWLRVHNSSEWPDYYATEHVQDLTRFFDYFLKGIDNGWEETAPVRLAVLDPAEHDILNRATTTWPPPGQVPNKFYLASNNSLSPTLETMEQSASYVVTGGADSIEFKWTVDELVETIGYMKVRVWVEAVGSDDMELSFTVAKRTANGTAYLSHAASSESSTLYESTGLLRVSQRHVDESKSGLYEPYLTHDREELLSPGEIVPVEVGLWPIALRLHPGEQLVLTISAASITPATVDLGFGTAIVPVPAAGGTFAQGANVTLINLGGDADSNPAYVNAQRVETPASRNNGTHVFHFGGSYDSYVLVPLGAVSSSRCSSQS</sequence>
<dbReference type="Proteomes" id="UP000030651">
    <property type="component" value="Unassembled WGS sequence"/>
</dbReference>
<dbReference type="Gene3D" id="1.10.3020.20">
    <property type="match status" value="1"/>
</dbReference>
<evidence type="ECO:0000313" key="3">
    <source>
        <dbReference type="EMBL" id="ETS82700.1"/>
    </source>
</evidence>
<dbReference type="InterPro" id="IPR029058">
    <property type="entry name" value="AB_hydrolase_fold"/>
</dbReference>
<dbReference type="Pfam" id="PF02129">
    <property type="entry name" value="Peptidase_S15"/>
    <property type="match status" value="1"/>
</dbReference>
<organism evidence="3 4">
    <name type="scientific">Pestalotiopsis fici (strain W106-1 / CGMCC3.15140)</name>
    <dbReference type="NCBI Taxonomy" id="1229662"/>
    <lineage>
        <taxon>Eukaryota</taxon>
        <taxon>Fungi</taxon>
        <taxon>Dikarya</taxon>
        <taxon>Ascomycota</taxon>
        <taxon>Pezizomycotina</taxon>
        <taxon>Sordariomycetes</taxon>
        <taxon>Xylariomycetidae</taxon>
        <taxon>Amphisphaeriales</taxon>
        <taxon>Sporocadaceae</taxon>
        <taxon>Pestalotiopsis</taxon>
    </lineage>
</organism>
<dbReference type="InterPro" id="IPR000383">
    <property type="entry name" value="Xaa-Pro-like_dom"/>
</dbReference>
<dbReference type="SUPFAM" id="SSF49785">
    <property type="entry name" value="Galactose-binding domain-like"/>
    <property type="match status" value="1"/>
</dbReference>
<dbReference type="HOGENOM" id="CLU_015590_3_0_1"/>
<accession>W3X9G0</accession>
<dbReference type="OrthoDB" id="2578740at2759"/>
<dbReference type="NCBIfam" id="TIGR00976">
    <property type="entry name" value="CocE_NonD"/>
    <property type="match status" value="2"/>
</dbReference>
<reference evidence="4" key="1">
    <citation type="journal article" date="2015" name="BMC Genomics">
        <title>Genomic and transcriptomic analysis of the endophytic fungus Pestalotiopsis fici reveals its lifestyle and high potential for synthesis of natural products.</title>
        <authorList>
            <person name="Wang X."/>
            <person name="Zhang X."/>
            <person name="Liu L."/>
            <person name="Xiang M."/>
            <person name="Wang W."/>
            <person name="Sun X."/>
            <person name="Che Y."/>
            <person name="Guo L."/>
            <person name="Liu G."/>
            <person name="Guo L."/>
            <person name="Wang C."/>
            <person name="Yin W.B."/>
            <person name="Stadler M."/>
            <person name="Zhang X."/>
            <person name="Liu X."/>
        </authorList>
    </citation>
    <scope>NUCLEOTIDE SEQUENCE [LARGE SCALE GENOMIC DNA]</scope>
    <source>
        <strain evidence="4">W106-1 / CGMCC3.15140</strain>
    </source>
</reference>
<dbReference type="InterPro" id="IPR008979">
    <property type="entry name" value="Galactose-bd-like_sf"/>
</dbReference>
<dbReference type="AlphaFoldDB" id="W3X9G0"/>
<dbReference type="InterPro" id="IPR005674">
    <property type="entry name" value="CocE/Ser_esterase"/>
</dbReference>
<protein>
    <recommendedName>
        <fullName evidence="2">Xaa-Pro dipeptidyl-peptidase C-terminal domain-containing protein</fullName>
    </recommendedName>
</protein>
<keyword evidence="4" id="KW-1185">Reference proteome</keyword>
<dbReference type="RefSeq" id="XP_007831348.1">
    <property type="nucleotide sequence ID" value="XM_007833157.1"/>
</dbReference>
<evidence type="ECO:0000259" key="2">
    <source>
        <dbReference type="SMART" id="SM00939"/>
    </source>
</evidence>
<dbReference type="GO" id="GO:0008239">
    <property type="term" value="F:dipeptidyl-peptidase activity"/>
    <property type="evidence" value="ECO:0007669"/>
    <property type="project" value="InterPro"/>
</dbReference>
<dbReference type="InterPro" id="IPR013736">
    <property type="entry name" value="Xaa-Pro_dipept_C"/>
</dbReference>
<dbReference type="InterPro" id="IPR050585">
    <property type="entry name" value="Xaa-Pro_dipeptidyl-ppase/CocE"/>
</dbReference>
<dbReference type="KEGG" id="pfy:PFICI_04576"/>
<dbReference type="SUPFAM" id="SSF53474">
    <property type="entry name" value="alpha/beta-Hydrolases"/>
    <property type="match status" value="1"/>
</dbReference>
<name>W3X9G0_PESFW</name>
<proteinExistence type="predicted"/>
<dbReference type="GeneID" id="19269589"/>
<dbReference type="EMBL" id="KI912111">
    <property type="protein sequence ID" value="ETS82700.1"/>
    <property type="molecule type" value="Genomic_DNA"/>
</dbReference>
<feature type="domain" description="Xaa-Pro dipeptidyl-peptidase C-terminal" evidence="2">
    <location>
        <begin position="347"/>
        <end position="578"/>
    </location>
</feature>
<dbReference type="PANTHER" id="PTHR43056">
    <property type="entry name" value="PEPTIDASE S9 PROLYL OLIGOPEPTIDASE"/>
    <property type="match status" value="1"/>
</dbReference>
<dbReference type="OMA" id="KEIGGQW"/>
<dbReference type="Pfam" id="PF08530">
    <property type="entry name" value="PepX_C"/>
    <property type="match status" value="1"/>
</dbReference>
<keyword evidence="1" id="KW-0378">Hydrolase</keyword>
<dbReference type="SMART" id="SM00939">
    <property type="entry name" value="PepX_C"/>
    <property type="match status" value="1"/>
</dbReference>
<dbReference type="InParanoid" id="W3X9G0"/>
<dbReference type="Gene3D" id="2.60.120.260">
    <property type="entry name" value="Galactose-binding domain-like"/>
    <property type="match status" value="1"/>
</dbReference>
<gene>
    <name evidence="3" type="ORF">PFICI_04576</name>
</gene>
<dbReference type="eggNOG" id="ENOG502QTIK">
    <property type="taxonomic scope" value="Eukaryota"/>
</dbReference>
<evidence type="ECO:0000313" key="4">
    <source>
        <dbReference type="Proteomes" id="UP000030651"/>
    </source>
</evidence>
<dbReference type="PANTHER" id="PTHR43056:SF10">
    <property type="entry name" value="COCE_NOND FAMILY, PUTATIVE (AFU_ORTHOLOGUE AFUA_7G00600)-RELATED"/>
    <property type="match status" value="1"/>
</dbReference>
<dbReference type="Gene3D" id="3.40.50.1820">
    <property type="entry name" value="alpha/beta hydrolase"/>
    <property type="match status" value="1"/>
</dbReference>
<evidence type="ECO:0000256" key="1">
    <source>
        <dbReference type="ARBA" id="ARBA00022801"/>
    </source>
</evidence>